<proteinExistence type="predicted"/>
<dbReference type="InterPro" id="IPR011051">
    <property type="entry name" value="RmlC_Cupin_sf"/>
</dbReference>
<dbReference type="InterPro" id="IPR013096">
    <property type="entry name" value="Cupin_2"/>
</dbReference>
<evidence type="ECO:0000313" key="2">
    <source>
        <dbReference type="EMBL" id="EPQ58597.1"/>
    </source>
</evidence>
<dbReference type="GeneID" id="19303717"/>
<dbReference type="RefSeq" id="XP_007863734.1">
    <property type="nucleotide sequence ID" value="XM_007865543.1"/>
</dbReference>
<dbReference type="EMBL" id="KB469298">
    <property type="protein sequence ID" value="EPQ58597.1"/>
    <property type="molecule type" value="Genomic_DNA"/>
</dbReference>
<sequence>MNVMNQLRCFLTGIRDYVFPKIPLQRLRVGEDGSIECFGGGRKHWVLRSDSDVYTVRYKYFVKHPNVRGGRFSVTAPPSHYHLVQTETLSVISGVLGYMLDGVVRTAGPGETVTFKPFHTHGFWAEDSSGEDLLFDLT</sequence>
<dbReference type="SUPFAM" id="SSF51182">
    <property type="entry name" value="RmlC-like cupins"/>
    <property type="match status" value="1"/>
</dbReference>
<feature type="non-terminal residue" evidence="2">
    <location>
        <position position="138"/>
    </location>
</feature>
<dbReference type="AlphaFoldDB" id="S7QHG1"/>
<protein>
    <recommendedName>
        <fullName evidence="1">Cupin type-2 domain-containing protein</fullName>
    </recommendedName>
</protein>
<accession>S7QHG1</accession>
<name>S7QHG1_GLOTA</name>
<dbReference type="InterPro" id="IPR014710">
    <property type="entry name" value="RmlC-like_jellyroll"/>
</dbReference>
<reference evidence="2 3" key="1">
    <citation type="journal article" date="2012" name="Science">
        <title>The Paleozoic origin of enzymatic lignin decomposition reconstructed from 31 fungal genomes.</title>
        <authorList>
            <person name="Floudas D."/>
            <person name="Binder M."/>
            <person name="Riley R."/>
            <person name="Barry K."/>
            <person name="Blanchette R.A."/>
            <person name="Henrissat B."/>
            <person name="Martinez A.T."/>
            <person name="Otillar R."/>
            <person name="Spatafora J.W."/>
            <person name="Yadav J.S."/>
            <person name="Aerts A."/>
            <person name="Benoit I."/>
            <person name="Boyd A."/>
            <person name="Carlson A."/>
            <person name="Copeland A."/>
            <person name="Coutinho P.M."/>
            <person name="de Vries R.P."/>
            <person name="Ferreira P."/>
            <person name="Findley K."/>
            <person name="Foster B."/>
            <person name="Gaskell J."/>
            <person name="Glotzer D."/>
            <person name="Gorecki P."/>
            <person name="Heitman J."/>
            <person name="Hesse C."/>
            <person name="Hori C."/>
            <person name="Igarashi K."/>
            <person name="Jurgens J.A."/>
            <person name="Kallen N."/>
            <person name="Kersten P."/>
            <person name="Kohler A."/>
            <person name="Kuees U."/>
            <person name="Kumar T.K.A."/>
            <person name="Kuo A."/>
            <person name="LaButti K."/>
            <person name="Larrondo L.F."/>
            <person name="Lindquist E."/>
            <person name="Ling A."/>
            <person name="Lombard V."/>
            <person name="Lucas S."/>
            <person name="Lundell T."/>
            <person name="Martin R."/>
            <person name="McLaughlin D.J."/>
            <person name="Morgenstern I."/>
            <person name="Morin E."/>
            <person name="Murat C."/>
            <person name="Nagy L.G."/>
            <person name="Nolan M."/>
            <person name="Ohm R.A."/>
            <person name="Patyshakuliyeva A."/>
            <person name="Rokas A."/>
            <person name="Ruiz-Duenas F.J."/>
            <person name="Sabat G."/>
            <person name="Salamov A."/>
            <person name="Samejima M."/>
            <person name="Schmutz J."/>
            <person name="Slot J.C."/>
            <person name="St John F."/>
            <person name="Stenlid J."/>
            <person name="Sun H."/>
            <person name="Sun S."/>
            <person name="Syed K."/>
            <person name="Tsang A."/>
            <person name="Wiebenga A."/>
            <person name="Young D."/>
            <person name="Pisabarro A."/>
            <person name="Eastwood D.C."/>
            <person name="Martin F."/>
            <person name="Cullen D."/>
            <person name="Grigoriev I.V."/>
            <person name="Hibbett D.S."/>
        </authorList>
    </citation>
    <scope>NUCLEOTIDE SEQUENCE [LARGE SCALE GENOMIC DNA]</scope>
    <source>
        <strain evidence="2 3">ATCC 11539</strain>
    </source>
</reference>
<dbReference type="KEGG" id="gtr:GLOTRDRAFT_137264"/>
<gene>
    <name evidence="2" type="ORF">GLOTRDRAFT_137264</name>
</gene>
<dbReference type="Proteomes" id="UP000030669">
    <property type="component" value="Unassembled WGS sequence"/>
</dbReference>
<evidence type="ECO:0000313" key="3">
    <source>
        <dbReference type="Proteomes" id="UP000030669"/>
    </source>
</evidence>
<dbReference type="HOGENOM" id="CLU_1859988_0_0_1"/>
<dbReference type="STRING" id="670483.S7QHG1"/>
<dbReference type="Gene3D" id="2.60.120.10">
    <property type="entry name" value="Jelly Rolls"/>
    <property type="match status" value="1"/>
</dbReference>
<organism evidence="2 3">
    <name type="scientific">Gloeophyllum trabeum (strain ATCC 11539 / FP-39264 / Madison 617)</name>
    <name type="common">Brown rot fungus</name>
    <dbReference type="NCBI Taxonomy" id="670483"/>
    <lineage>
        <taxon>Eukaryota</taxon>
        <taxon>Fungi</taxon>
        <taxon>Dikarya</taxon>
        <taxon>Basidiomycota</taxon>
        <taxon>Agaricomycotina</taxon>
        <taxon>Agaricomycetes</taxon>
        <taxon>Gloeophyllales</taxon>
        <taxon>Gloeophyllaceae</taxon>
        <taxon>Gloeophyllum</taxon>
    </lineage>
</organism>
<keyword evidence="3" id="KW-1185">Reference proteome</keyword>
<dbReference type="OrthoDB" id="9976870at2759"/>
<dbReference type="Pfam" id="PF07883">
    <property type="entry name" value="Cupin_2"/>
    <property type="match status" value="1"/>
</dbReference>
<feature type="domain" description="Cupin type-2" evidence="1">
    <location>
        <begin position="77"/>
        <end position="127"/>
    </location>
</feature>
<evidence type="ECO:0000259" key="1">
    <source>
        <dbReference type="Pfam" id="PF07883"/>
    </source>
</evidence>